<keyword evidence="2" id="KW-0812">Transmembrane</keyword>
<protein>
    <submittedName>
        <fullName evidence="4">Uncharacterized protein</fullName>
    </submittedName>
</protein>
<organism evidence="3 4">
    <name type="scientific">Strongyloides papillosus</name>
    <name type="common">Intestinal threadworm</name>
    <dbReference type="NCBI Taxonomy" id="174720"/>
    <lineage>
        <taxon>Eukaryota</taxon>
        <taxon>Metazoa</taxon>
        <taxon>Ecdysozoa</taxon>
        <taxon>Nematoda</taxon>
        <taxon>Chromadorea</taxon>
        <taxon>Rhabditida</taxon>
        <taxon>Tylenchina</taxon>
        <taxon>Panagrolaimomorpha</taxon>
        <taxon>Strongyloidoidea</taxon>
        <taxon>Strongyloididae</taxon>
        <taxon>Strongyloides</taxon>
    </lineage>
</organism>
<accession>A0A0N5CAR5</accession>
<name>A0A0N5CAR5_STREA</name>
<dbReference type="AlphaFoldDB" id="A0A0N5CAR5"/>
<proteinExistence type="predicted"/>
<feature type="region of interest" description="Disordered" evidence="1">
    <location>
        <begin position="127"/>
        <end position="187"/>
    </location>
</feature>
<evidence type="ECO:0000313" key="3">
    <source>
        <dbReference type="Proteomes" id="UP000046392"/>
    </source>
</evidence>
<keyword evidence="3" id="KW-1185">Reference proteome</keyword>
<feature type="compositionally biased region" description="Basic and acidic residues" evidence="1">
    <location>
        <begin position="11"/>
        <end position="20"/>
    </location>
</feature>
<dbReference type="Proteomes" id="UP000046392">
    <property type="component" value="Unplaced"/>
</dbReference>
<feature type="region of interest" description="Disordered" evidence="1">
    <location>
        <begin position="1"/>
        <end position="20"/>
    </location>
</feature>
<keyword evidence="2" id="KW-0472">Membrane</keyword>
<evidence type="ECO:0000256" key="1">
    <source>
        <dbReference type="SAM" id="MobiDB-lite"/>
    </source>
</evidence>
<feature type="compositionally biased region" description="Polar residues" evidence="1">
    <location>
        <begin position="174"/>
        <end position="187"/>
    </location>
</feature>
<feature type="transmembrane region" description="Helical" evidence="2">
    <location>
        <begin position="57"/>
        <end position="76"/>
    </location>
</feature>
<evidence type="ECO:0000256" key="2">
    <source>
        <dbReference type="SAM" id="Phobius"/>
    </source>
</evidence>
<feature type="compositionally biased region" description="Basic and acidic residues" evidence="1">
    <location>
        <begin position="135"/>
        <end position="154"/>
    </location>
</feature>
<dbReference type="STRING" id="174720.A0A0N5CAR5"/>
<dbReference type="WBParaSite" id="SPAL_0001498400.1">
    <property type="protein sequence ID" value="SPAL_0001498400.1"/>
    <property type="gene ID" value="SPAL_0001498400"/>
</dbReference>
<evidence type="ECO:0000313" key="4">
    <source>
        <dbReference type="WBParaSite" id="SPAL_0001498400.1"/>
    </source>
</evidence>
<feature type="transmembrane region" description="Helical" evidence="2">
    <location>
        <begin position="96"/>
        <end position="116"/>
    </location>
</feature>
<reference evidence="4" key="1">
    <citation type="submission" date="2017-02" db="UniProtKB">
        <authorList>
            <consortium name="WormBaseParasite"/>
        </authorList>
    </citation>
    <scope>IDENTIFICATION</scope>
</reference>
<sequence>MLTRIFKRQTSSKEEPEKTAFEGTFGSMKRSWLAEQKDAKEFSPEEQAQISYAMSTVNIIFGIVGFACLALGAWLRTDSRFREVLSERYRQAVAEAFWQAPTLYAFSYILIVFGAIEYRQNGPPERTNSRFLKIAPKEAQKPANKEDSRRDMTNRGRGRGRPRRNSIVSPPPTSKENNTKTPQINASWQMSEFKFMNECT</sequence>
<keyword evidence="2" id="KW-1133">Transmembrane helix</keyword>